<gene>
    <name evidence="1" type="ORF">D2917_30540</name>
</gene>
<keyword evidence="1" id="KW-0614">Plasmid</keyword>
<evidence type="ECO:0000313" key="2">
    <source>
        <dbReference type="Proteomes" id="UP000325743"/>
    </source>
</evidence>
<dbReference type="AlphaFoldDB" id="A0A5P3VV31"/>
<sequence length="77" mass="8509">MRRTLEQPAPLPAGKYLVRTREGTLLSATANGHSEIFPEAQCVSDGKWCVFYRAGREVWGCNSLYAAAQFDCVLNGE</sequence>
<dbReference type="EMBL" id="CP032520">
    <property type="protein sequence ID" value="QEZ48639.1"/>
    <property type="molecule type" value="Genomic_DNA"/>
</dbReference>
<name>A0A5P3VV31_9BURK</name>
<evidence type="ECO:0000313" key="1">
    <source>
        <dbReference type="EMBL" id="QEZ48639.1"/>
    </source>
</evidence>
<proteinExistence type="predicted"/>
<organism evidence="1 2">
    <name type="scientific">Cupriavidus oxalaticus</name>
    <dbReference type="NCBI Taxonomy" id="96344"/>
    <lineage>
        <taxon>Bacteria</taxon>
        <taxon>Pseudomonadati</taxon>
        <taxon>Pseudomonadota</taxon>
        <taxon>Betaproteobacteria</taxon>
        <taxon>Burkholderiales</taxon>
        <taxon>Burkholderiaceae</taxon>
        <taxon>Cupriavidus</taxon>
    </lineage>
</organism>
<protein>
    <submittedName>
        <fullName evidence="1">Uncharacterized protein</fullName>
    </submittedName>
</protein>
<dbReference type="Proteomes" id="UP000325743">
    <property type="component" value="Plasmid unnamed1"/>
</dbReference>
<accession>A0A5P3VV31</accession>
<reference evidence="1 2" key="1">
    <citation type="submission" date="2018-09" db="EMBL/GenBank/DDBJ databases">
        <title>Complete genome sequence of Cupriavidus oxalaticus T2, a bacterium capable of phenol tolerance and degradation.</title>
        <authorList>
            <person name="Yan J."/>
        </authorList>
    </citation>
    <scope>NUCLEOTIDE SEQUENCE [LARGE SCALE GENOMIC DNA]</scope>
    <source>
        <strain evidence="1 2">T2</strain>
        <plasmid evidence="1 2">unnamed1</plasmid>
    </source>
</reference>
<geneLocation type="plasmid" evidence="1">
    <name>unnamed1</name>
</geneLocation>